<gene>
    <name evidence="1" type="ORF">X943_000279</name>
</gene>
<evidence type="ECO:0000313" key="1">
    <source>
        <dbReference type="EMBL" id="KAK1934339.1"/>
    </source>
</evidence>
<evidence type="ECO:0000313" key="2">
    <source>
        <dbReference type="Proteomes" id="UP001195914"/>
    </source>
</evidence>
<dbReference type="Proteomes" id="UP001195914">
    <property type="component" value="Unassembled WGS sequence"/>
</dbReference>
<accession>A0AAD9G9G2</accession>
<sequence length="1177" mass="128674">MVCYMYYTDVFVGTDNIENLKNALEAELKGFKNNSIDLTQLVQGLCLFMGYPSCLCKPKKSVEESLEKISGELNEELENYECLKPNSDLNCSSCKSLVVCKCCVLDCILKVQGSSCQCVKGNNNNCSCSDVEPKRCCKDLLEKLKASLSLLNLKADMETLCTCDTKNCCESGTCTSGCTLCSPSKFPDNAMTGLGICPMNPKKLAQKLEGYFKPKTGGSQDCSCQCNGKTPSCCCLACPENSSNKKCLKSCTAKCGSQGCSCAQPQTSQCPCKTFCLAINDFKIASNSGDMKCCDGGKKCHCEIDGSGSGTKCTASSTSGSFKCCIETVTGSNGSTNYKHSVKCLLRRLVLYFKSLEPLSSSPDIKNFKNCCELMCVIKTCEFLWKFYGKRNATVCSKCKKGAQGGCSGSSGKCCKGTISDCTDQNCCKDCENCNAVKFSRALEELRFAGPCGQDLYRVLKDFLECCGRLRGSLQYVENKLKGLTCCQVQSNGQSCTCCSSVSGTSSSSGNCKGCTALLQDPKLKALLFSQYSSSYSSASASWPDCSSSKSGSCCSNPSCNSCTSGSCPPQGCCEKCPKRLCAKIFLGFLPALYFGLKIVYERCDSKNSAQWPGWQKISVSYGKPSSDLAKFFKAWGFDSSTLNTSLEASKISSLLSSLFPSGSPGILEKLYDASMEYFSKKYSDPTSGSHSSILSHSKSKDPLTVRDILLWLYGLRFTSGFPSLVSHSEFLCSPFGNSFHPDAFCYYLHVSCFLLPVSVISFIEDSSSAQKVFSSSSSPEWKSFSYPEDPFKLFETFCDFVRKIYIPLTFIRFQCERGRDQAGWQECFFGQNCSVSSSSVSSPSPSGCSCPNSKTYLCTAINKDKVHDHCNGNGGSQNSCLGFGSGSTCDISKNHPQSPAKATSSTPKCTPCPHPLLNFLTDGSESQPKASPSLFKPPPGFPPMGFSKENLPSPGRNGHVLHDVLIWFCTNGFYPLTRLTEFALCIFRNPPDTLGELFGFFRRFRFSDVFTSKFADYVSGEPGFYSGSDLKKALENLFGSHSGSHSDLKSLYDCSTSTCGKYLYPLTYNAYNNNIFIDDFMDTYLSWVCYSAEDFKKKLKEFQGEFESCCSKSSCQNIVDCPCILPKFYKYGFTFMLPSKLSGKKCSDFITQLKAFVTKSTLDDLIAEIEKFLWSI</sequence>
<name>A0AAD9G9G2_BABDI</name>
<reference evidence="1" key="2">
    <citation type="submission" date="2021-05" db="EMBL/GenBank/DDBJ databases">
        <authorList>
            <person name="Pain A."/>
        </authorList>
    </citation>
    <scope>NUCLEOTIDE SEQUENCE</scope>
    <source>
        <strain evidence="1">1802A</strain>
    </source>
</reference>
<comment type="caution">
    <text evidence="1">The sequence shown here is derived from an EMBL/GenBank/DDBJ whole genome shotgun (WGS) entry which is preliminary data.</text>
</comment>
<reference evidence="1" key="1">
    <citation type="journal article" date="2014" name="Nucleic Acids Res.">
        <title>The evolutionary dynamics of variant antigen genes in Babesia reveal a history of genomic innovation underlying host-parasite interaction.</title>
        <authorList>
            <person name="Jackson A.P."/>
            <person name="Otto T.D."/>
            <person name="Darby A."/>
            <person name="Ramaprasad A."/>
            <person name="Xia D."/>
            <person name="Echaide I.E."/>
            <person name="Farber M."/>
            <person name="Gahlot S."/>
            <person name="Gamble J."/>
            <person name="Gupta D."/>
            <person name="Gupta Y."/>
            <person name="Jackson L."/>
            <person name="Malandrin L."/>
            <person name="Malas T.B."/>
            <person name="Moussa E."/>
            <person name="Nair M."/>
            <person name="Reid A.J."/>
            <person name="Sanders M."/>
            <person name="Sharma J."/>
            <person name="Tracey A."/>
            <person name="Quail M.A."/>
            <person name="Weir W."/>
            <person name="Wastling J.M."/>
            <person name="Hall N."/>
            <person name="Willadsen P."/>
            <person name="Lingelbach K."/>
            <person name="Shiels B."/>
            <person name="Tait A."/>
            <person name="Berriman M."/>
            <person name="Allred D.R."/>
            <person name="Pain A."/>
        </authorList>
    </citation>
    <scope>NUCLEOTIDE SEQUENCE</scope>
    <source>
        <strain evidence="1">1802A</strain>
    </source>
</reference>
<dbReference type="AlphaFoldDB" id="A0AAD9G9G2"/>
<dbReference type="EMBL" id="JAHBMH010000063">
    <property type="protein sequence ID" value="KAK1934339.1"/>
    <property type="molecule type" value="Genomic_DNA"/>
</dbReference>
<keyword evidence="2" id="KW-1185">Reference proteome</keyword>
<organism evidence="1 2">
    <name type="scientific">Babesia divergens</name>
    <dbReference type="NCBI Taxonomy" id="32595"/>
    <lineage>
        <taxon>Eukaryota</taxon>
        <taxon>Sar</taxon>
        <taxon>Alveolata</taxon>
        <taxon>Apicomplexa</taxon>
        <taxon>Aconoidasida</taxon>
        <taxon>Piroplasmida</taxon>
        <taxon>Babesiidae</taxon>
        <taxon>Babesia</taxon>
    </lineage>
</organism>
<protein>
    <submittedName>
        <fullName evidence="1">Variant erythrocyte surface antigen-1 family protein</fullName>
    </submittedName>
</protein>
<feature type="non-terminal residue" evidence="1">
    <location>
        <position position="1177"/>
    </location>
</feature>
<proteinExistence type="predicted"/>